<accession>A4SQU1</accession>
<dbReference type="HOGENOM" id="CLU_052340_0_0_6"/>
<reference evidence="3" key="1">
    <citation type="journal article" date="2008" name="BMC Genomics">
        <title>The genome of Aeromonas salmonicida subsp. salmonicida A449: insights into the evolution of a fish pathogen.</title>
        <authorList>
            <person name="Reith M.E."/>
            <person name="Singh R.K."/>
            <person name="Curtis B."/>
            <person name="Boyd J.M."/>
            <person name="Bouevitch A."/>
            <person name="Kimball J."/>
            <person name="Munholland J."/>
            <person name="Murphy C."/>
            <person name="Sarty D."/>
            <person name="Williams J."/>
            <person name="Nash J.H."/>
            <person name="Johnson S.C."/>
            <person name="Brown L.L."/>
        </authorList>
    </citation>
    <scope>NUCLEOTIDE SEQUENCE [LARGE SCALE GENOMIC DNA]</scope>
    <source>
        <strain evidence="3">A449</strain>
    </source>
</reference>
<dbReference type="Proteomes" id="UP000000225">
    <property type="component" value="Chromosome"/>
</dbReference>
<feature type="signal peptide" evidence="1">
    <location>
        <begin position="1"/>
        <end position="22"/>
    </location>
</feature>
<dbReference type="RefSeq" id="WP_011899026.1">
    <property type="nucleotide sequence ID" value="NC_009348.1"/>
</dbReference>
<gene>
    <name evidence="2" type="ordered locus">ASA_3279</name>
</gene>
<evidence type="ECO:0000313" key="2">
    <source>
        <dbReference type="EMBL" id="ABO91263.1"/>
    </source>
</evidence>
<feature type="chain" id="PRO_5002672569" evidence="1">
    <location>
        <begin position="23"/>
        <end position="395"/>
    </location>
</feature>
<sequence>MRAGVMHYGLWLFVLLGLPVQAASINVTAEYKPAAYEVGRAKFINTTPCNSESWSGFWCSGTSTVDQSQPLFISITIERVVKNNNNLIDALTYLSFVGARDVSLVHQNSGKSYPLKFIFTKIGAGMSPNLAKEALVKNSDWLEHIDGDCHATLNSWASPSQVHYLYDIKPENQLAGGKCYHNNFKPTFSSNNTALSKIYLGYKLNAPDPLKMENGVYKGSLVLSIGRNKDLDFGNGTYSDNQLTINFTMTVRHQIKMEFPPGSDKVVLQPPGGWHDWIYRGKSHQPPHLIAELPYRLWSSSTYNVWLNCQYPDGEYCMLSNTRTGHKARFDVIYQNGAKEEFVLRAITKKPFIGVSINAARILIFKVDKPALTEMMKSPGSTYKGNVTIIYDAAI</sequence>
<protein>
    <submittedName>
        <fullName evidence="2">Uncharacterized protein</fullName>
    </submittedName>
</protein>
<dbReference type="EMBL" id="CP000644">
    <property type="protein sequence ID" value="ABO91263.1"/>
    <property type="molecule type" value="Genomic_DNA"/>
</dbReference>
<dbReference type="AlphaFoldDB" id="A4SQU1"/>
<dbReference type="eggNOG" id="ENOG5032UT6">
    <property type="taxonomic scope" value="Bacteria"/>
</dbReference>
<proteinExistence type="predicted"/>
<evidence type="ECO:0000256" key="1">
    <source>
        <dbReference type="SAM" id="SignalP"/>
    </source>
</evidence>
<keyword evidence="1" id="KW-0732">Signal</keyword>
<evidence type="ECO:0000313" key="3">
    <source>
        <dbReference type="Proteomes" id="UP000000225"/>
    </source>
</evidence>
<dbReference type="STRING" id="29491.GCA_000820065_03664"/>
<name>A4SQU1_AERS4</name>
<dbReference type="KEGG" id="asa:ASA_3279"/>
<organism evidence="2 3">
    <name type="scientific">Aeromonas salmonicida (strain A449)</name>
    <dbReference type="NCBI Taxonomy" id="382245"/>
    <lineage>
        <taxon>Bacteria</taxon>
        <taxon>Pseudomonadati</taxon>
        <taxon>Pseudomonadota</taxon>
        <taxon>Gammaproteobacteria</taxon>
        <taxon>Aeromonadales</taxon>
        <taxon>Aeromonadaceae</taxon>
        <taxon>Aeromonas</taxon>
    </lineage>
</organism>